<feature type="region of interest" description="Disordered" evidence="1">
    <location>
        <begin position="50"/>
        <end position="85"/>
    </location>
</feature>
<protein>
    <submittedName>
        <fullName evidence="3">Uncharacterized protein</fullName>
    </submittedName>
</protein>
<feature type="signal peptide" evidence="2">
    <location>
        <begin position="1"/>
        <end position="31"/>
    </location>
</feature>
<proteinExistence type="predicted"/>
<accession>A0A0A1TAW6</accession>
<name>A0A0A1TAW6_9HYPO</name>
<feature type="chain" id="PRO_5001979465" evidence="2">
    <location>
        <begin position="32"/>
        <end position="373"/>
    </location>
</feature>
<evidence type="ECO:0000256" key="2">
    <source>
        <dbReference type="SAM" id="SignalP"/>
    </source>
</evidence>
<sequence length="373" mass="41714">MFSLSFKQNEMMPRLLALIFVISIFLPLCSTSPVAQEQLHYEHSFAVNIRGQPSKSEPSKSESSKANPGKSETPKLGSSEPPPGLYEKAVTKGQRLYALFGVDAATAVRRDREYGVQSQFLELTDLQKFGWTNTPTTSADFYGNKLHDAFLESKINEKGKVSLIAKHDSTFTEAGQSQLPTDGVYRSGMYPDNEVGALVADKNYSPRDQANEGAHIPGLNQWSDVAFLQWRQACDQRKKSASALKYIFRASIQNTQTLAIIRRILMDLKHKEFPSWQDRVKIPMTSTSSAGMALLGSKNGASSAFLLIQHKAQLDTKTISEAVIWSSEKNIPLTTPLEKIFTVHMRFEVTNVRKKREVDDEDEAYDDGYATFI</sequence>
<keyword evidence="4" id="KW-1185">Reference proteome</keyword>
<evidence type="ECO:0000256" key="1">
    <source>
        <dbReference type="SAM" id="MobiDB-lite"/>
    </source>
</evidence>
<keyword evidence="2" id="KW-0732">Signal</keyword>
<evidence type="ECO:0000313" key="3">
    <source>
        <dbReference type="EMBL" id="CEJ91924.1"/>
    </source>
</evidence>
<dbReference type="STRING" id="1531966.A0A0A1TAW6"/>
<dbReference type="Proteomes" id="UP000039046">
    <property type="component" value="Unassembled WGS sequence"/>
</dbReference>
<reference evidence="3 4" key="1">
    <citation type="journal article" date="2015" name="Genome Announc.">
        <title>Draft Genome Sequence and Gene Annotation of the Entomopathogenic Fungus Verticillium hemipterigenum.</title>
        <authorList>
            <person name="Horn F."/>
            <person name="Habel A."/>
            <person name="Scharf D.H."/>
            <person name="Dworschak J."/>
            <person name="Brakhage A.A."/>
            <person name="Guthke R."/>
            <person name="Hertweck C."/>
            <person name="Linde J."/>
        </authorList>
    </citation>
    <scope>NUCLEOTIDE SEQUENCE [LARGE SCALE GENOMIC DNA]</scope>
</reference>
<gene>
    <name evidence="3" type="ORF">VHEMI07607</name>
</gene>
<evidence type="ECO:0000313" key="4">
    <source>
        <dbReference type="Proteomes" id="UP000039046"/>
    </source>
</evidence>
<dbReference type="HOGENOM" id="CLU_742242_0_0_1"/>
<organism evidence="3 4">
    <name type="scientific">[Torrubiella] hemipterigena</name>
    <dbReference type="NCBI Taxonomy" id="1531966"/>
    <lineage>
        <taxon>Eukaryota</taxon>
        <taxon>Fungi</taxon>
        <taxon>Dikarya</taxon>
        <taxon>Ascomycota</taxon>
        <taxon>Pezizomycotina</taxon>
        <taxon>Sordariomycetes</taxon>
        <taxon>Hypocreomycetidae</taxon>
        <taxon>Hypocreales</taxon>
        <taxon>Clavicipitaceae</taxon>
        <taxon>Clavicipitaceae incertae sedis</taxon>
        <taxon>'Torrubiella' clade</taxon>
    </lineage>
</organism>
<dbReference type="OrthoDB" id="5337308at2759"/>
<dbReference type="EMBL" id="CDHN01000004">
    <property type="protein sequence ID" value="CEJ91924.1"/>
    <property type="molecule type" value="Genomic_DNA"/>
</dbReference>
<dbReference type="AlphaFoldDB" id="A0A0A1TAW6"/>